<evidence type="ECO:0000313" key="2">
    <source>
        <dbReference type="EMBL" id="OZG55209.1"/>
    </source>
</evidence>
<reference evidence="2 3" key="1">
    <citation type="journal article" date="2017" name="BMC Genomics">
        <title>Comparative genomic and phylogenomic analyses of the Bifidobacteriaceae family.</title>
        <authorList>
            <person name="Lugli G.A."/>
            <person name="Milani C."/>
            <person name="Turroni F."/>
            <person name="Duranti S."/>
            <person name="Mancabelli L."/>
            <person name="Mangifesta M."/>
            <person name="Ferrario C."/>
            <person name="Modesto M."/>
            <person name="Mattarelli P."/>
            <person name="Jiri K."/>
            <person name="van Sinderen D."/>
            <person name="Ventura M."/>
        </authorList>
    </citation>
    <scope>NUCLEOTIDE SEQUENCE [LARGE SCALE GENOMIC DNA]</scope>
    <source>
        <strain evidence="2 3">LMG 21773</strain>
    </source>
</reference>
<evidence type="ECO:0000256" key="1">
    <source>
        <dbReference type="SAM" id="MobiDB-lite"/>
    </source>
</evidence>
<keyword evidence="3" id="KW-1185">Reference proteome</keyword>
<sequence length="70" mass="7660">MITTSPGVFAQAFCFLAKSKRSAILEGEQKQRDRRSPLEVTTGLHGNSRISMADLQASPPPSLVTVHQHQ</sequence>
<dbReference type="AlphaFoldDB" id="A0A261F7T6"/>
<dbReference type="Proteomes" id="UP000228976">
    <property type="component" value="Unassembled WGS sequence"/>
</dbReference>
<organism evidence="2 3">
    <name type="scientific">Aeriscardovia aeriphila</name>
    <dbReference type="NCBI Taxonomy" id="218139"/>
    <lineage>
        <taxon>Bacteria</taxon>
        <taxon>Bacillati</taxon>
        <taxon>Actinomycetota</taxon>
        <taxon>Actinomycetes</taxon>
        <taxon>Bifidobacteriales</taxon>
        <taxon>Bifidobacteriaceae</taxon>
        <taxon>Aeriscardovia</taxon>
    </lineage>
</organism>
<dbReference type="EMBL" id="MWWU01000004">
    <property type="protein sequence ID" value="OZG55209.1"/>
    <property type="molecule type" value="Genomic_DNA"/>
</dbReference>
<name>A0A261F7T6_9BIFI</name>
<feature type="region of interest" description="Disordered" evidence="1">
    <location>
        <begin position="26"/>
        <end position="70"/>
    </location>
</feature>
<gene>
    <name evidence="2" type="ORF">AEAE_1187</name>
</gene>
<feature type="compositionally biased region" description="Basic and acidic residues" evidence="1">
    <location>
        <begin position="27"/>
        <end position="37"/>
    </location>
</feature>
<proteinExistence type="predicted"/>
<evidence type="ECO:0000313" key="3">
    <source>
        <dbReference type="Proteomes" id="UP000228976"/>
    </source>
</evidence>
<comment type="caution">
    <text evidence="2">The sequence shown here is derived from an EMBL/GenBank/DDBJ whole genome shotgun (WGS) entry which is preliminary data.</text>
</comment>
<protein>
    <submittedName>
        <fullName evidence="2">Uncharacterized protein</fullName>
    </submittedName>
</protein>
<accession>A0A261F7T6</accession>